<feature type="transmembrane region" description="Helical" evidence="3">
    <location>
        <begin position="12"/>
        <end position="28"/>
    </location>
</feature>
<feature type="transmembrane region" description="Helical" evidence="3">
    <location>
        <begin position="130"/>
        <end position="145"/>
    </location>
</feature>
<keyword evidence="3" id="KW-1133">Transmembrane helix</keyword>
<feature type="transmembrane region" description="Helical" evidence="3">
    <location>
        <begin position="182"/>
        <end position="201"/>
    </location>
</feature>
<dbReference type="PANTHER" id="PTHR37312:SF1">
    <property type="entry name" value="MEMBRANE-BOUND ACYLTRANSFERASE YKRP-RELATED"/>
    <property type="match status" value="1"/>
</dbReference>
<evidence type="ECO:0000313" key="6">
    <source>
        <dbReference type="Proteomes" id="UP000242949"/>
    </source>
</evidence>
<keyword evidence="3" id="KW-0472">Membrane</keyword>
<feature type="transmembrane region" description="Helical" evidence="3">
    <location>
        <begin position="40"/>
        <end position="61"/>
    </location>
</feature>
<dbReference type="PANTHER" id="PTHR37312">
    <property type="entry name" value="MEMBRANE-BOUND ACYLTRANSFERASE YKRP-RELATED"/>
    <property type="match status" value="1"/>
</dbReference>
<dbReference type="AlphaFoldDB" id="A0A1G6GIE2"/>
<dbReference type="GO" id="GO:0016747">
    <property type="term" value="F:acyltransferase activity, transferring groups other than amino-acyl groups"/>
    <property type="evidence" value="ECO:0007669"/>
    <property type="project" value="InterPro"/>
</dbReference>
<dbReference type="Pfam" id="PF01757">
    <property type="entry name" value="Acyl_transf_3"/>
    <property type="match status" value="1"/>
</dbReference>
<proteinExistence type="inferred from homology"/>
<reference evidence="6" key="1">
    <citation type="submission" date="2016-09" db="EMBL/GenBank/DDBJ databases">
        <authorList>
            <person name="Varghese N."/>
            <person name="Submissions S."/>
        </authorList>
    </citation>
    <scope>NUCLEOTIDE SEQUENCE [LARGE SCALE GENOMIC DNA]</scope>
    <source>
        <strain evidence="6">S5</strain>
    </source>
</reference>
<dbReference type="InterPro" id="IPR002656">
    <property type="entry name" value="Acyl_transf_3_dom"/>
</dbReference>
<feature type="domain" description="Acyltransferase 3" evidence="4">
    <location>
        <begin position="5"/>
        <end position="302"/>
    </location>
</feature>
<keyword evidence="6" id="KW-1185">Reference proteome</keyword>
<dbReference type="EMBL" id="FMYI01000001">
    <property type="protein sequence ID" value="SDB81714.1"/>
    <property type="molecule type" value="Genomic_DNA"/>
</dbReference>
<feature type="transmembrane region" description="Helical" evidence="3">
    <location>
        <begin position="105"/>
        <end position="123"/>
    </location>
</feature>
<accession>A0A1G6GIE2</accession>
<dbReference type="InterPro" id="IPR052734">
    <property type="entry name" value="Nod_factor_acetyltransferase"/>
</dbReference>
<evidence type="ECO:0000256" key="3">
    <source>
        <dbReference type="SAM" id="Phobius"/>
    </source>
</evidence>
<dbReference type="Proteomes" id="UP000242949">
    <property type="component" value="Unassembled WGS sequence"/>
</dbReference>
<organism evidence="5 6">
    <name type="scientific">Pelagirhabdus alkalitolerans</name>
    <dbReference type="NCBI Taxonomy" id="1612202"/>
    <lineage>
        <taxon>Bacteria</taxon>
        <taxon>Bacillati</taxon>
        <taxon>Bacillota</taxon>
        <taxon>Bacilli</taxon>
        <taxon>Bacillales</taxon>
        <taxon>Bacillaceae</taxon>
        <taxon>Pelagirhabdus</taxon>
    </lineage>
</organism>
<evidence type="ECO:0000256" key="2">
    <source>
        <dbReference type="ARBA" id="ARBA00007400"/>
    </source>
</evidence>
<evidence type="ECO:0000313" key="5">
    <source>
        <dbReference type="EMBL" id="SDB81714.1"/>
    </source>
</evidence>
<dbReference type="RefSeq" id="WP_090791778.1">
    <property type="nucleotide sequence ID" value="NZ_FMYI01000001.1"/>
</dbReference>
<feature type="transmembrane region" description="Helical" evidence="3">
    <location>
        <begin position="280"/>
        <end position="302"/>
    </location>
</feature>
<dbReference type="OrthoDB" id="6623990at2"/>
<feature type="transmembrane region" description="Helical" evidence="3">
    <location>
        <begin position="221"/>
        <end position="244"/>
    </location>
</feature>
<evidence type="ECO:0000259" key="4">
    <source>
        <dbReference type="Pfam" id="PF01757"/>
    </source>
</evidence>
<feature type="transmembrane region" description="Helical" evidence="3">
    <location>
        <begin position="256"/>
        <end position="274"/>
    </location>
</feature>
<protein>
    <submittedName>
        <fullName evidence="5">Fucose 4-O-acetylase</fullName>
    </submittedName>
</protein>
<dbReference type="STRING" id="1612202.SAMN05421734_101127"/>
<name>A0A1G6GIE2_9BACI</name>
<sequence>MKREAFFDNAKFIVITLVVFGHVIQPLTVDSTAMRTLYEWIYLFHMPAIILVSGFFAKGHYSWKYLWALSRKLLIPYLLFQKVYTSYFYFTTSAGWDTPMFEPHWSLWFLLSLFSWHILLIGFKHIPARFGIPLAFVMGILIGYVDPIGHTYSLSRTFVFFPFFLIGYWLTKDQLFLVKTTIARRVSLGLFVLAFVLVYLLPEIPVGWLFGSSSYAALDVGLSGGIIRVIQYMVMLVMVFSLYAWIPRKQFIWTNLGEQTIYVYLLHGLFVQFFRQYEVLQANTFFDLVIIVAISLGIVLLLSSKPIFISFQPIIETKTTAIKAHMEQINSNRA</sequence>
<comment type="similarity">
    <text evidence="2">Belongs to the acyltransferase 3 family.</text>
</comment>
<keyword evidence="3" id="KW-0812">Transmembrane</keyword>
<gene>
    <name evidence="5" type="ORF">SAMN05421734_101127</name>
</gene>
<feature type="transmembrane region" description="Helical" evidence="3">
    <location>
        <begin position="151"/>
        <end position="170"/>
    </location>
</feature>
<comment type="subcellular location">
    <subcellularLocation>
        <location evidence="1">Membrane</location>
    </subcellularLocation>
</comment>
<feature type="transmembrane region" description="Helical" evidence="3">
    <location>
        <begin position="73"/>
        <end position="90"/>
    </location>
</feature>
<evidence type="ECO:0000256" key="1">
    <source>
        <dbReference type="ARBA" id="ARBA00004370"/>
    </source>
</evidence>